<dbReference type="GO" id="GO:0016020">
    <property type="term" value="C:membrane"/>
    <property type="evidence" value="ECO:0007669"/>
    <property type="project" value="UniProtKB-SubCell"/>
</dbReference>
<dbReference type="PANTHER" id="PTHR33048:SF42">
    <property type="entry name" value="INTEGRAL MEMBRANE PROTEIN"/>
    <property type="match status" value="1"/>
</dbReference>
<evidence type="ECO:0000256" key="6">
    <source>
        <dbReference type="SAM" id="Phobius"/>
    </source>
</evidence>
<dbReference type="Pfam" id="PF20684">
    <property type="entry name" value="Fung_rhodopsin"/>
    <property type="match status" value="1"/>
</dbReference>
<feature type="transmembrane region" description="Helical" evidence="6">
    <location>
        <begin position="59"/>
        <end position="79"/>
    </location>
</feature>
<feature type="transmembrane region" description="Helical" evidence="6">
    <location>
        <begin position="131"/>
        <end position="152"/>
    </location>
</feature>
<organism evidence="8">
    <name type="scientific">Fusarium oxysporum (strain Fo5176)</name>
    <name type="common">Fusarium vascular wilt</name>
    <dbReference type="NCBI Taxonomy" id="660025"/>
    <lineage>
        <taxon>Eukaryota</taxon>
        <taxon>Fungi</taxon>
        <taxon>Dikarya</taxon>
        <taxon>Ascomycota</taxon>
        <taxon>Pezizomycotina</taxon>
        <taxon>Sordariomycetes</taxon>
        <taxon>Hypocreomycetidae</taxon>
        <taxon>Hypocreales</taxon>
        <taxon>Nectriaceae</taxon>
        <taxon>Fusarium</taxon>
        <taxon>Fusarium oxysporum species complex</taxon>
    </lineage>
</organism>
<feature type="transmembrane region" description="Helical" evidence="6">
    <location>
        <begin position="35"/>
        <end position="53"/>
    </location>
</feature>
<dbReference type="InterPro" id="IPR052337">
    <property type="entry name" value="SAT4-like"/>
</dbReference>
<proteinExistence type="inferred from homology"/>
<reference evidence="8" key="1">
    <citation type="journal article" date="2012" name="Mol. Plant Microbe Interact.">
        <title>A highly conserved effector in Fusarium oxysporum is required for full virulence on Arabidopsis.</title>
        <authorList>
            <person name="Thatcher L.F."/>
            <person name="Gardiner D.M."/>
            <person name="Kazan K."/>
            <person name="Manners J."/>
        </authorList>
    </citation>
    <scope>NUCLEOTIDE SEQUENCE [LARGE SCALE GENOMIC DNA]</scope>
    <source>
        <strain evidence="8">Fo5176</strain>
    </source>
</reference>
<dbReference type="STRING" id="660025.F9F2E8"/>
<dbReference type="InterPro" id="IPR049326">
    <property type="entry name" value="Rhodopsin_dom_fungi"/>
</dbReference>
<comment type="caution">
    <text evidence="8">The sequence shown here is derived from an EMBL/GenBank/DDBJ whole genome shotgun (WGS) entry which is preliminary data.</text>
</comment>
<keyword evidence="3 6" id="KW-1133">Transmembrane helix</keyword>
<keyword evidence="4 6" id="KW-0472">Membrane</keyword>
<evidence type="ECO:0000259" key="7">
    <source>
        <dbReference type="Pfam" id="PF20684"/>
    </source>
</evidence>
<evidence type="ECO:0000256" key="4">
    <source>
        <dbReference type="ARBA" id="ARBA00023136"/>
    </source>
</evidence>
<dbReference type="AlphaFoldDB" id="F9F2E8"/>
<dbReference type="OrthoDB" id="5417887at2759"/>
<protein>
    <recommendedName>
        <fullName evidence="7">Rhodopsin domain-containing protein</fullName>
    </recommendedName>
</protein>
<evidence type="ECO:0000256" key="1">
    <source>
        <dbReference type="ARBA" id="ARBA00004141"/>
    </source>
</evidence>
<evidence type="ECO:0000256" key="5">
    <source>
        <dbReference type="ARBA" id="ARBA00038359"/>
    </source>
</evidence>
<comment type="subcellular location">
    <subcellularLocation>
        <location evidence="1">Membrane</location>
        <topology evidence="1">Multi-pass membrane protein</topology>
    </subcellularLocation>
</comment>
<evidence type="ECO:0000256" key="3">
    <source>
        <dbReference type="ARBA" id="ARBA00022989"/>
    </source>
</evidence>
<dbReference type="PANTHER" id="PTHR33048">
    <property type="entry name" value="PTH11-LIKE INTEGRAL MEMBRANE PROTEIN (AFU_ORTHOLOGUE AFUA_5G11245)"/>
    <property type="match status" value="1"/>
</dbReference>
<gene>
    <name evidence="8" type="ORF">FOXB_00572</name>
</gene>
<evidence type="ECO:0000313" key="8">
    <source>
        <dbReference type="EMBL" id="EGU88914.1"/>
    </source>
</evidence>
<dbReference type="PaxDb" id="5507-FOXG_15769P0"/>
<dbReference type="EMBL" id="AFQF01000150">
    <property type="protein sequence ID" value="EGU88914.1"/>
    <property type="molecule type" value="Genomic_DNA"/>
</dbReference>
<name>F9F2E8_FUSOF</name>
<feature type="transmembrane region" description="Helical" evidence="6">
    <location>
        <begin position="91"/>
        <end position="111"/>
    </location>
</feature>
<comment type="similarity">
    <text evidence="5">Belongs to the SAT4 family.</text>
</comment>
<accession>F9F2E8</accession>
<feature type="domain" description="Rhodopsin" evidence="7">
    <location>
        <begin position="63"/>
        <end position="179"/>
    </location>
</feature>
<keyword evidence="2 6" id="KW-0812">Transmembrane</keyword>
<sequence length="255" mass="27740">MSLKKITSGGSESVLIIALSDDIAYGSRRNDNRSLCVADLIGGFIFGSTIVLQDHSPSGLLICLAIGTGLVIFNVTLGFGKDMSEVDPAVVPKIALTGTIFGLFAVLSAAWSKTSFALTLIRLVDGWMSWFLWFLIIATNITMDLVIVFSFVKCTPAEKVWHSSLPGTCWNPMVATYYNIFAGVPPPLLVRNATKCLASAARIELWIELASLYGALPSVPSPSWQHPFPSCAYWYCAFTAARLIKSPIDLYALFE</sequence>
<evidence type="ECO:0000256" key="2">
    <source>
        <dbReference type="ARBA" id="ARBA00022692"/>
    </source>
</evidence>